<dbReference type="GO" id="GO:0005762">
    <property type="term" value="C:mitochondrial large ribosomal subunit"/>
    <property type="evidence" value="ECO:0007669"/>
    <property type="project" value="TreeGrafter"/>
</dbReference>
<dbReference type="GO" id="GO:0003735">
    <property type="term" value="F:structural constituent of ribosome"/>
    <property type="evidence" value="ECO:0007669"/>
    <property type="project" value="InterPro"/>
</dbReference>
<protein>
    <recommendedName>
        <fullName evidence="6">Large ribosomal subunit protein mL49</fullName>
    </recommendedName>
</protein>
<dbReference type="GeneID" id="18820432"/>
<dbReference type="HOGENOM" id="CLU_085757_4_0_1"/>
<gene>
    <name evidence="7" type="ORF">SERLADRAFT_474138</name>
</gene>
<dbReference type="PANTHER" id="PTHR13477">
    <property type="entry name" value="MITOCHONDRIAL 39S RIBOSOMAL PROTEIN L49"/>
    <property type="match status" value="1"/>
</dbReference>
<keyword evidence="5" id="KW-0687">Ribonucleoprotein</keyword>
<sequence>MYRHLVPFLGPIRSTPSYSHLTPQSSPPPRPTVKLCHYPYFVRRNSRASLPVYTDIRNGGTRHLVLIRNVHGNINFLADSLRKSLFKPGSPSASRLKVDVVAQRNIVLTGGRWKNDVMHWLVAKGF</sequence>
<dbReference type="PANTHER" id="PTHR13477:SF0">
    <property type="entry name" value="LARGE RIBOSOMAL SUBUNIT PROTEIN ML49"/>
    <property type="match status" value="1"/>
</dbReference>
<evidence type="ECO:0000256" key="3">
    <source>
        <dbReference type="ARBA" id="ARBA00022980"/>
    </source>
</evidence>
<dbReference type="KEGG" id="sla:SERLADRAFT_474138"/>
<dbReference type="OrthoDB" id="19439at2759"/>
<dbReference type="EMBL" id="GL945438">
    <property type="protein sequence ID" value="EGO21587.1"/>
    <property type="molecule type" value="Genomic_DNA"/>
</dbReference>
<comment type="similarity">
    <text evidence="2">Belongs to the mitochondrion-specific ribosomal protein mL49 family.</text>
</comment>
<dbReference type="GO" id="GO:0006412">
    <property type="term" value="P:translation"/>
    <property type="evidence" value="ECO:0007669"/>
    <property type="project" value="InterPro"/>
</dbReference>
<evidence type="ECO:0000256" key="2">
    <source>
        <dbReference type="ARBA" id="ARBA00005677"/>
    </source>
</evidence>
<comment type="subcellular location">
    <subcellularLocation>
        <location evidence="1">Mitochondrion</location>
    </subcellularLocation>
</comment>
<keyword evidence="4" id="KW-0496">Mitochondrion</keyword>
<keyword evidence="3" id="KW-0689">Ribosomal protein</keyword>
<proteinExistence type="inferred from homology"/>
<name>F8P4Q0_SERL9</name>
<dbReference type="AlphaFoldDB" id="F8P4Q0"/>
<evidence type="ECO:0000256" key="5">
    <source>
        <dbReference type="ARBA" id="ARBA00023274"/>
    </source>
</evidence>
<accession>F8P4Q0</accession>
<reference evidence="7" key="1">
    <citation type="submission" date="2011-04" db="EMBL/GenBank/DDBJ databases">
        <title>Evolution of plant cell wall degrading machinery underlies the functional diversity of forest fungi.</title>
        <authorList>
            <consortium name="US DOE Joint Genome Institute (JGI-PGF)"/>
            <person name="Eastwood D.C."/>
            <person name="Floudas D."/>
            <person name="Binder M."/>
            <person name="Majcherczyk A."/>
            <person name="Schneider P."/>
            <person name="Aerts A."/>
            <person name="Asiegbu F.O."/>
            <person name="Baker S.E."/>
            <person name="Barry K."/>
            <person name="Bendiksby M."/>
            <person name="Blumentritt M."/>
            <person name="Coutinho P.M."/>
            <person name="Cullen D."/>
            <person name="Cullen D."/>
            <person name="Gathman A."/>
            <person name="Goodell B."/>
            <person name="Henrissat B."/>
            <person name="Ihrmark K."/>
            <person name="Kauserud H."/>
            <person name="Kohler A."/>
            <person name="LaButti K."/>
            <person name="Lapidus A."/>
            <person name="Lavin J.L."/>
            <person name="Lee Y.-H."/>
            <person name="Lindquist E."/>
            <person name="Lilly W."/>
            <person name="Lucas S."/>
            <person name="Morin E."/>
            <person name="Murat C."/>
            <person name="Oguiza J.A."/>
            <person name="Park J."/>
            <person name="Pisabarro A.G."/>
            <person name="Riley R."/>
            <person name="Rosling A."/>
            <person name="Salamov A."/>
            <person name="Schmidt O."/>
            <person name="Schmutz J."/>
            <person name="Skrede I."/>
            <person name="Stenlid J."/>
            <person name="Wiebenga A."/>
            <person name="Xie X."/>
            <person name="Kues U."/>
            <person name="Hibbett D.S."/>
            <person name="Hoffmeister D."/>
            <person name="Hogberg N."/>
            <person name="Martin F."/>
            <person name="Grigoriev I.V."/>
            <person name="Watkinson S.C."/>
        </authorList>
    </citation>
    <scope>NUCLEOTIDE SEQUENCE</scope>
    <source>
        <strain evidence="7">S7.9</strain>
    </source>
</reference>
<evidence type="ECO:0000256" key="6">
    <source>
        <dbReference type="ARBA" id="ARBA00035191"/>
    </source>
</evidence>
<dbReference type="Proteomes" id="UP000008064">
    <property type="component" value="Unassembled WGS sequence"/>
</dbReference>
<organism>
    <name type="scientific">Serpula lacrymans var. lacrymans (strain S7.9)</name>
    <name type="common">Dry rot fungus</name>
    <dbReference type="NCBI Taxonomy" id="578457"/>
    <lineage>
        <taxon>Eukaryota</taxon>
        <taxon>Fungi</taxon>
        <taxon>Dikarya</taxon>
        <taxon>Basidiomycota</taxon>
        <taxon>Agaricomycotina</taxon>
        <taxon>Agaricomycetes</taxon>
        <taxon>Agaricomycetidae</taxon>
        <taxon>Boletales</taxon>
        <taxon>Coniophorineae</taxon>
        <taxon>Serpulaceae</taxon>
        <taxon>Serpula</taxon>
    </lineage>
</organism>
<evidence type="ECO:0000256" key="4">
    <source>
        <dbReference type="ARBA" id="ARBA00023128"/>
    </source>
</evidence>
<dbReference type="Pfam" id="PF05046">
    <property type="entry name" value="Img2"/>
    <property type="match status" value="1"/>
</dbReference>
<dbReference type="Gene3D" id="3.30.780.10">
    <property type="entry name" value="SUI1-like domain"/>
    <property type="match status" value="1"/>
</dbReference>
<evidence type="ECO:0000313" key="7">
    <source>
        <dbReference type="EMBL" id="EGO21587.1"/>
    </source>
</evidence>
<dbReference type="RefSeq" id="XP_007321373.1">
    <property type="nucleotide sequence ID" value="XM_007321311.1"/>
</dbReference>
<evidence type="ECO:0000256" key="1">
    <source>
        <dbReference type="ARBA" id="ARBA00004173"/>
    </source>
</evidence>
<dbReference type="InterPro" id="IPR007740">
    <property type="entry name" value="Ribosomal_mL49"/>
</dbReference>